<evidence type="ECO:0000313" key="4">
    <source>
        <dbReference type="EMBL" id="GJN00022.1"/>
    </source>
</evidence>
<keyword evidence="5" id="KW-1185">Reference proteome</keyword>
<organism evidence="4 5">
    <name type="scientific">Eleusine coracana subsp. coracana</name>
    <dbReference type="NCBI Taxonomy" id="191504"/>
    <lineage>
        <taxon>Eukaryota</taxon>
        <taxon>Viridiplantae</taxon>
        <taxon>Streptophyta</taxon>
        <taxon>Embryophyta</taxon>
        <taxon>Tracheophyta</taxon>
        <taxon>Spermatophyta</taxon>
        <taxon>Magnoliopsida</taxon>
        <taxon>Liliopsida</taxon>
        <taxon>Poales</taxon>
        <taxon>Poaceae</taxon>
        <taxon>PACMAD clade</taxon>
        <taxon>Chloridoideae</taxon>
        <taxon>Cynodonteae</taxon>
        <taxon>Eleusininae</taxon>
        <taxon>Eleusine</taxon>
    </lineage>
</organism>
<dbReference type="EMBL" id="BQKI01000008">
    <property type="protein sequence ID" value="GJN00022.1"/>
    <property type="molecule type" value="Genomic_DNA"/>
</dbReference>
<keyword evidence="2" id="KW-0732">Signal</keyword>
<protein>
    <recommendedName>
        <fullName evidence="3">PGG domain-containing protein</fullName>
    </recommendedName>
</protein>
<dbReference type="Proteomes" id="UP001054889">
    <property type="component" value="Unassembled WGS sequence"/>
</dbReference>
<feature type="region of interest" description="Disordered" evidence="1">
    <location>
        <begin position="90"/>
        <end position="119"/>
    </location>
</feature>
<reference evidence="4" key="1">
    <citation type="journal article" date="2018" name="DNA Res.">
        <title>Multiple hybrid de novo genome assembly of finger millet, an orphan allotetraploid crop.</title>
        <authorList>
            <person name="Hatakeyama M."/>
            <person name="Aluri S."/>
            <person name="Balachadran M.T."/>
            <person name="Sivarajan S.R."/>
            <person name="Patrignani A."/>
            <person name="Gruter S."/>
            <person name="Poveda L."/>
            <person name="Shimizu-Inatsugi R."/>
            <person name="Baeten J."/>
            <person name="Francoijs K.J."/>
            <person name="Nataraja K.N."/>
            <person name="Reddy Y.A.N."/>
            <person name="Phadnis S."/>
            <person name="Ravikumar R.L."/>
            <person name="Schlapbach R."/>
            <person name="Sreeman S.M."/>
            <person name="Shimizu K.K."/>
        </authorList>
    </citation>
    <scope>NUCLEOTIDE SEQUENCE</scope>
</reference>
<evidence type="ECO:0000256" key="1">
    <source>
        <dbReference type="SAM" id="MobiDB-lite"/>
    </source>
</evidence>
<feature type="chain" id="PRO_5044000048" description="PGG domain-containing protein" evidence="2">
    <location>
        <begin position="21"/>
        <end position="119"/>
    </location>
</feature>
<sequence>MRGWLMLLATLTAFVTYQVGLNLLGGFWQSDGTPWSSTSVVIIDRHFLMNKFYHSEAKVEALEIILMLDMAALMGAYIAGSTHEVSLTSHHKASHNKSLTSHHKASHNKFSRHNRFQHR</sequence>
<feature type="signal peptide" evidence="2">
    <location>
        <begin position="1"/>
        <end position="20"/>
    </location>
</feature>
<proteinExistence type="predicted"/>
<evidence type="ECO:0000259" key="3">
    <source>
        <dbReference type="Pfam" id="PF13962"/>
    </source>
</evidence>
<accession>A0AAV5CQ15</accession>
<evidence type="ECO:0000256" key="2">
    <source>
        <dbReference type="SAM" id="SignalP"/>
    </source>
</evidence>
<gene>
    <name evidence="4" type="primary">ga17170</name>
    <name evidence="4" type="ORF">PR202_ga17170</name>
</gene>
<evidence type="ECO:0000313" key="5">
    <source>
        <dbReference type="Proteomes" id="UP001054889"/>
    </source>
</evidence>
<name>A0AAV5CQ15_ELECO</name>
<dbReference type="AlphaFoldDB" id="A0AAV5CQ15"/>
<comment type="caution">
    <text evidence="4">The sequence shown here is derived from an EMBL/GenBank/DDBJ whole genome shotgun (WGS) entry which is preliminary data.</text>
</comment>
<reference evidence="4" key="2">
    <citation type="submission" date="2021-12" db="EMBL/GenBank/DDBJ databases">
        <title>Resequencing data analysis of finger millet.</title>
        <authorList>
            <person name="Hatakeyama M."/>
            <person name="Aluri S."/>
            <person name="Balachadran M.T."/>
            <person name="Sivarajan S.R."/>
            <person name="Poveda L."/>
            <person name="Shimizu-Inatsugi R."/>
            <person name="Schlapbach R."/>
            <person name="Sreeman S.M."/>
            <person name="Shimizu K.K."/>
        </authorList>
    </citation>
    <scope>NUCLEOTIDE SEQUENCE</scope>
</reference>
<dbReference type="Pfam" id="PF13962">
    <property type="entry name" value="PGG"/>
    <property type="match status" value="1"/>
</dbReference>
<feature type="domain" description="PGG" evidence="3">
    <location>
        <begin position="2"/>
        <end position="32"/>
    </location>
</feature>
<dbReference type="InterPro" id="IPR026961">
    <property type="entry name" value="PGG_dom"/>
</dbReference>